<accession>A0A6B2NMG3</accession>
<comment type="caution">
    <text evidence="1">The sequence shown here is derived from an EMBL/GenBank/DDBJ whole genome shotgun (WGS) entry which is preliminary data.</text>
</comment>
<dbReference type="EMBL" id="JAAGOX010000006">
    <property type="protein sequence ID" value="NDW44173.1"/>
    <property type="molecule type" value="Genomic_DNA"/>
</dbReference>
<proteinExistence type="predicted"/>
<protein>
    <submittedName>
        <fullName evidence="1">Uncharacterized protein</fullName>
    </submittedName>
</protein>
<gene>
    <name evidence="1" type="ORF">G0P99_04325</name>
</gene>
<organism evidence="1">
    <name type="scientific">Ruegeria sp. PrR005</name>
    <dbReference type="NCBI Taxonomy" id="2706882"/>
    <lineage>
        <taxon>Bacteria</taxon>
        <taxon>Pseudomonadati</taxon>
        <taxon>Pseudomonadota</taxon>
        <taxon>Alphaproteobacteria</taxon>
        <taxon>Rhodobacterales</taxon>
        <taxon>Roseobacteraceae</taxon>
        <taxon>Ruegeria</taxon>
    </lineage>
</organism>
<dbReference type="AlphaFoldDB" id="A0A6B2NMG3"/>
<name>A0A6B2NMG3_9RHOB</name>
<evidence type="ECO:0000313" key="1">
    <source>
        <dbReference type="EMBL" id="NDW44173.1"/>
    </source>
</evidence>
<reference evidence="1" key="1">
    <citation type="submission" date="2020-02" db="EMBL/GenBank/DDBJ databases">
        <title>Delineation of the pyrene-degrading pathway in Roseobacter clade bacteria by genomic analysis.</title>
        <authorList>
            <person name="Zhou H."/>
            <person name="Wang H."/>
        </authorList>
    </citation>
    <scope>NUCLEOTIDE SEQUENCE</scope>
    <source>
        <strain evidence="1">PrR005</strain>
    </source>
</reference>
<dbReference type="RefSeq" id="WP_164128067.1">
    <property type="nucleotide sequence ID" value="NZ_JAAGOX010000006.1"/>
</dbReference>
<sequence>MVQLEGHSGSEAVITFARVARFVCWYEVDLGPITAAVLTHCFFKEFQRGLLALFLRDEALEDFAFEFDSPPKAMAFAFDLPKHLSEIPPSAAGFYPFDPTLTDFSAEHTKGRACGLFTPGFRDRYPVKVTLPVQLLRQSLDEEQPDKALETLVVNDLVHG</sequence>